<dbReference type="EMBL" id="PCVY01000053">
    <property type="protein sequence ID" value="PIQ86031.1"/>
    <property type="molecule type" value="Genomic_DNA"/>
</dbReference>
<evidence type="ECO:0000313" key="4">
    <source>
        <dbReference type="Proteomes" id="UP000230859"/>
    </source>
</evidence>
<dbReference type="Proteomes" id="UP000230859">
    <property type="component" value="Unassembled WGS sequence"/>
</dbReference>
<feature type="region of interest" description="Disordered" evidence="1">
    <location>
        <begin position="48"/>
        <end position="83"/>
    </location>
</feature>
<name>A0A2H0LNT3_9BACT</name>
<reference evidence="3 4" key="1">
    <citation type="submission" date="2017-09" db="EMBL/GenBank/DDBJ databases">
        <title>Depth-based differentiation of microbial function through sediment-hosted aquifers and enrichment of novel symbionts in the deep terrestrial subsurface.</title>
        <authorList>
            <person name="Probst A.J."/>
            <person name="Ladd B."/>
            <person name="Jarett J.K."/>
            <person name="Geller-Mcgrath D.E."/>
            <person name="Sieber C.M."/>
            <person name="Emerson J.B."/>
            <person name="Anantharaman K."/>
            <person name="Thomas B.C."/>
            <person name="Malmstrom R."/>
            <person name="Stieglmeier M."/>
            <person name="Klingl A."/>
            <person name="Woyke T."/>
            <person name="Ryan C.M."/>
            <person name="Banfield J.F."/>
        </authorList>
    </citation>
    <scope>NUCLEOTIDE SEQUENCE [LARGE SCALE GENOMIC DNA]</scope>
    <source>
        <strain evidence="3">CG11_big_fil_rev_8_21_14_0_20_45_26</strain>
    </source>
</reference>
<accession>A0A2H0LNT3</accession>
<gene>
    <name evidence="3" type="ORF">COV74_06255</name>
</gene>
<dbReference type="AlphaFoldDB" id="A0A2H0LNT3"/>
<protein>
    <submittedName>
        <fullName evidence="3">Uncharacterized protein</fullName>
    </submittedName>
</protein>
<proteinExistence type="predicted"/>
<evidence type="ECO:0000313" key="3">
    <source>
        <dbReference type="EMBL" id="PIQ86031.1"/>
    </source>
</evidence>
<sequence length="120" mass="13426">MKKTGIVLVGITLAWFLSFPSLSYSAIPADEPDSALAERSIHLKQKYREAENRSWQNSIRKPRPLAPPPRQVPIDKSKPLHTSTYKGAHKENAAFSVILLLGFVLLGGGAFYYFRSRPKS</sequence>
<organism evidence="3 4">
    <name type="scientific">Candidatus Abzuiibacterium crystallinum</name>
    <dbReference type="NCBI Taxonomy" id="1974748"/>
    <lineage>
        <taxon>Bacteria</taxon>
        <taxon>Pseudomonadati</taxon>
        <taxon>Candidatus Omnitrophota</taxon>
        <taxon>Candidatus Abzuiibacterium</taxon>
    </lineage>
</organism>
<evidence type="ECO:0000256" key="1">
    <source>
        <dbReference type="SAM" id="MobiDB-lite"/>
    </source>
</evidence>
<evidence type="ECO:0000256" key="2">
    <source>
        <dbReference type="SAM" id="Phobius"/>
    </source>
</evidence>
<comment type="caution">
    <text evidence="3">The sequence shown here is derived from an EMBL/GenBank/DDBJ whole genome shotgun (WGS) entry which is preliminary data.</text>
</comment>
<keyword evidence="2" id="KW-1133">Transmembrane helix</keyword>
<feature type="transmembrane region" description="Helical" evidence="2">
    <location>
        <begin position="93"/>
        <end position="114"/>
    </location>
</feature>
<keyword evidence="2" id="KW-0812">Transmembrane</keyword>
<keyword evidence="2" id="KW-0472">Membrane</keyword>